<reference evidence="2" key="1">
    <citation type="journal article" date="2019" name="Database">
        <title>The radish genome database (RadishGD): an integrated information resource for radish genomics.</title>
        <authorList>
            <person name="Yu H.J."/>
            <person name="Baek S."/>
            <person name="Lee Y.J."/>
            <person name="Cho A."/>
            <person name="Mun J.H."/>
        </authorList>
    </citation>
    <scope>NUCLEOTIDE SEQUENCE [LARGE SCALE GENOMIC DNA]</scope>
    <source>
        <strain evidence="2">cv. WK10039</strain>
    </source>
</reference>
<feature type="domain" description="RNase H type-1" evidence="1">
    <location>
        <begin position="426"/>
        <end position="504"/>
    </location>
</feature>
<dbReference type="GO" id="GO:0004523">
    <property type="term" value="F:RNA-DNA hybrid ribonuclease activity"/>
    <property type="evidence" value="ECO:0007669"/>
    <property type="project" value="InterPro"/>
</dbReference>
<evidence type="ECO:0000313" key="2">
    <source>
        <dbReference type="Proteomes" id="UP000504610"/>
    </source>
</evidence>
<protein>
    <submittedName>
        <fullName evidence="3">Uncharacterized protein LOC108815363</fullName>
    </submittedName>
</protein>
<dbReference type="GeneID" id="108815363"/>
<dbReference type="PANTHER" id="PTHR33116:SF86">
    <property type="entry name" value="REVERSE TRANSCRIPTASE DOMAIN-CONTAINING PROTEIN"/>
    <property type="match status" value="1"/>
</dbReference>
<dbReference type="AlphaFoldDB" id="A0A9W3C6X2"/>
<dbReference type="InterPro" id="IPR002156">
    <property type="entry name" value="RNaseH_domain"/>
</dbReference>
<evidence type="ECO:0000259" key="1">
    <source>
        <dbReference type="Pfam" id="PF13456"/>
    </source>
</evidence>
<reference evidence="3" key="2">
    <citation type="submission" date="2025-08" db="UniProtKB">
        <authorList>
            <consortium name="RefSeq"/>
        </authorList>
    </citation>
    <scope>IDENTIFICATION</scope>
    <source>
        <tissue evidence="3">Leaf</tissue>
    </source>
</reference>
<accession>A0A9W3C6X2</accession>
<dbReference type="OrthoDB" id="1112108at2759"/>
<dbReference type="GO" id="GO:0003676">
    <property type="term" value="F:nucleic acid binding"/>
    <property type="evidence" value="ECO:0007669"/>
    <property type="project" value="InterPro"/>
</dbReference>
<dbReference type="RefSeq" id="XP_056847319.1">
    <property type="nucleotide sequence ID" value="XM_056991339.1"/>
</dbReference>
<dbReference type="KEGG" id="rsz:108815363"/>
<dbReference type="PANTHER" id="PTHR33116">
    <property type="entry name" value="REVERSE TRANSCRIPTASE ZINC-BINDING DOMAIN-CONTAINING PROTEIN-RELATED-RELATED"/>
    <property type="match status" value="1"/>
</dbReference>
<dbReference type="Pfam" id="PF13456">
    <property type="entry name" value="RVT_3"/>
    <property type="match status" value="1"/>
</dbReference>
<sequence>MIHYSSAEPAQKCHNLTPDPLLVRESFRATNQLTKIRNHLLKPAPLLLKEKIKTELGIEKEGRAGKYLDVPEHFGRKKRDLFTSIVEKIKQRTASWSTRYLSPAGKMTLLKSVLEAISNHTMQCFKLPQSLCKRIQSALTRFWWDPKAGVQGMSLVSWTTMTKSKRDGDSGFREIQSFNYALLAKVSWRILNSPTSLLARVLAGKYYHDQDFLTVNPPAACSHGWRGILIGRDLLKEHLGWAIGDGRSVLAWQNSWLFSELGGVPMGPITEEALNLKVSDLFKHQSREWDTEKVDMHFSLISSSIRSIMPTTQATQEPTQEWIKELWNVEMSPKLKLLIWKILYGALPVWNLVPFAGNIDWSQVSSFDRGWSLALKATKRRFSAQERITKAICDAKEWKEAQPVLPPKNKKPQASQSSRIEVICRSDAAWKKEIKAAGLAWTFSDLSNEIFYSHTVTCMLVISSLVAEGLAMRSAMEQAIDLQLKKVMFESDSLQLISSIEGSSDFA</sequence>
<evidence type="ECO:0000313" key="3">
    <source>
        <dbReference type="RefSeq" id="XP_056847319.1"/>
    </source>
</evidence>
<gene>
    <name evidence="3" type="primary">LOC108815363</name>
</gene>
<proteinExistence type="predicted"/>
<keyword evidence="2" id="KW-1185">Reference proteome</keyword>
<name>A0A9W3C6X2_RAPSA</name>
<dbReference type="Proteomes" id="UP000504610">
    <property type="component" value="Chromosome 7"/>
</dbReference>
<organism evidence="2 3">
    <name type="scientific">Raphanus sativus</name>
    <name type="common">Radish</name>
    <name type="synonym">Raphanus raphanistrum var. sativus</name>
    <dbReference type="NCBI Taxonomy" id="3726"/>
    <lineage>
        <taxon>Eukaryota</taxon>
        <taxon>Viridiplantae</taxon>
        <taxon>Streptophyta</taxon>
        <taxon>Embryophyta</taxon>
        <taxon>Tracheophyta</taxon>
        <taxon>Spermatophyta</taxon>
        <taxon>Magnoliopsida</taxon>
        <taxon>eudicotyledons</taxon>
        <taxon>Gunneridae</taxon>
        <taxon>Pentapetalae</taxon>
        <taxon>rosids</taxon>
        <taxon>malvids</taxon>
        <taxon>Brassicales</taxon>
        <taxon>Brassicaceae</taxon>
        <taxon>Brassiceae</taxon>
        <taxon>Raphanus</taxon>
    </lineage>
</organism>